<feature type="compositionally biased region" description="Basic and acidic residues" evidence="3">
    <location>
        <begin position="116"/>
        <end position="195"/>
    </location>
</feature>
<dbReference type="OrthoDB" id="5340910at2759"/>
<evidence type="ECO:0000256" key="3">
    <source>
        <dbReference type="SAM" id="MobiDB-lite"/>
    </source>
</evidence>
<dbReference type="InterPro" id="IPR036028">
    <property type="entry name" value="SH3-like_dom_sf"/>
</dbReference>
<keyword evidence="1 2" id="KW-0728">SH3 domain</keyword>
<dbReference type="InParanoid" id="A0A1Y1XVQ6"/>
<dbReference type="Proteomes" id="UP000193498">
    <property type="component" value="Unassembled WGS sequence"/>
</dbReference>
<reference evidence="7 8" key="1">
    <citation type="submission" date="2016-07" db="EMBL/GenBank/DDBJ databases">
        <title>Pervasive Adenine N6-methylation of Active Genes in Fungi.</title>
        <authorList>
            <consortium name="DOE Joint Genome Institute"/>
            <person name="Mondo S.J."/>
            <person name="Dannebaum R.O."/>
            <person name="Kuo R.C."/>
            <person name="Labutti K."/>
            <person name="Haridas S."/>
            <person name="Kuo A."/>
            <person name="Salamov A."/>
            <person name="Ahrendt S.R."/>
            <person name="Lipzen A."/>
            <person name="Sullivan W."/>
            <person name="Andreopoulos W.B."/>
            <person name="Clum A."/>
            <person name="Lindquist E."/>
            <person name="Daum C."/>
            <person name="Ramamoorthy G.K."/>
            <person name="Gryganskyi A."/>
            <person name="Culley D."/>
            <person name="Magnuson J.K."/>
            <person name="James T.Y."/>
            <person name="O'Malley M.A."/>
            <person name="Stajich J.E."/>
            <person name="Spatafora J.W."/>
            <person name="Visel A."/>
            <person name="Grigoriev I.V."/>
        </authorList>
    </citation>
    <scope>NUCLEOTIDE SEQUENCE [LARGE SCALE GENOMIC DNA]</scope>
    <source>
        <strain evidence="7 8">CBS 931.73</strain>
    </source>
</reference>
<keyword evidence="4" id="KW-0812">Transmembrane</keyword>
<feature type="compositionally biased region" description="Polar residues" evidence="3">
    <location>
        <begin position="212"/>
        <end position="221"/>
    </location>
</feature>
<evidence type="ECO:0000313" key="7">
    <source>
        <dbReference type="EMBL" id="ORX89755.1"/>
    </source>
</evidence>
<dbReference type="PROSITE" id="PS50002">
    <property type="entry name" value="SH3"/>
    <property type="match status" value="1"/>
</dbReference>
<feature type="chain" id="PRO_5012463314" description="SH3 domain-containing protein" evidence="5">
    <location>
        <begin position="24"/>
        <end position="634"/>
    </location>
</feature>
<feature type="transmembrane region" description="Helical" evidence="4">
    <location>
        <begin position="277"/>
        <end position="298"/>
    </location>
</feature>
<evidence type="ECO:0000259" key="6">
    <source>
        <dbReference type="PROSITE" id="PS50002"/>
    </source>
</evidence>
<dbReference type="InterPro" id="IPR001452">
    <property type="entry name" value="SH3_domain"/>
</dbReference>
<comment type="caution">
    <text evidence="7">The sequence shown here is derived from an EMBL/GenBank/DDBJ whole genome shotgun (WGS) entry which is preliminary data.</text>
</comment>
<accession>A0A1Y1XVQ6</accession>
<feature type="domain" description="SH3" evidence="6">
    <location>
        <begin position="571"/>
        <end position="634"/>
    </location>
</feature>
<dbReference type="PROSITE" id="PS51257">
    <property type="entry name" value="PROKAR_LIPOPROTEIN"/>
    <property type="match status" value="1"/>
</dbReference>
<keyword evidence="4" id="KW-0472">Membrane</keyword>
<dbReference type="AlphaFoldDB" id="A0A1Y1XVQ6"/>
<keyword evidence="4" id="KW-1133">Transmembrane helix</keyword>
<feature type="compositionally biased region" description="Low complexity" evidence="3">
    <location>
        <begin position="235"/>
        <end position="255"/>
    </location>
</feature>
<gene>
    <name evidence="7" type="ORF">K493DRAFT_318479</name>
</gene>
<evidence type="ECO:0000256" key="5">
    <source>
        <dbReference type="SAM" id="SignalP"/>
    </source>
</evidence>
<dbReference type="Gene3D" id="2.30.30.40">
    <property type="entry name" value="SH3 Domains"/>
    <property type="match status" value="1"/>
</dbReference>
<dbReference type="EMBL" id="MCFE01000424">
    <property type="protein sequence ID" value="ORX89755.1"/>
    <property type="molecule type" value="Genomic_DNA"/>
</dbReference>
<feature type="compositionally biased region" description="Pro residues" evidence="3">
    <location>
        <begin position="463"/>
        <end position="472"/>
    </location>
</feature>
<evidence type="ECO:0000256" key="4">
    <source>
        <dbReference type="SAM" id="Phobius"/>
    </source>
</evidence>
<feature type="region of interest" description="Disordered" evidence="3">
    <location>
        <begin position="40"/>
        <end position="273"/>
    </location>
</feature>
<evidence type="ECO:0000313" key="8">
    <source>
        <dbReference type="Proteomes" id="UP000193498"/>
    </source>
</evidence>
<feature type="compositionally biased region" description="Basic and acidic residues" evidence="3">
    <location>
        <begin position="52"/>
        <end position="92"/>
    </location>
</feature>
<protein>
    <recommendedName>
        <fullName evidence="6">SH3 domain-containing protein</fullName>
    </recommendedName>
</protein>
<dbReference type="SMART" id="SM00326">
    <property type="entry name" value="SH3"/>
    <property type="match status" value="1"/>
</dbReference>
<keyword evidence="5" id="KW-0732">Signal</keyword>
<feature type="compositionally biased region" description="Polar residues" evidence="3">
    <location>
        <begin position="371"/>
        <end position="402"/>
    </location>
</feature>
<name>A0A1Y1XVQ6_9FUNG</name>
<dbReference type="CDD" id="cd00174">
    <property type="entry name" value="SH3"/>
    <property type="match status" value="1"/>
</dbReference>
<feature type="signal peptide" evidence="5">
    <location>
        <begin position="1"/>
        <end position="23"/>
    </location>
</feature>
<proteinExistence type="predicted"/>
<evidence type="ECO:0000256" key="2">
    <source>
        <dbReference type="PROSITE-ProRule" id="PRU00192"/>
    </source>
</evidence>
<feature type="region of interest" description="Disordered" evidence="3">
    <location>
        <begin position="423"/>
        <end position="473"/>
    </location>
</feature>
<feature type="region of interest" description="Disordered" evidence="3">
    <location>
        <begin position="371"/>
        <end position="408"/>
    </location>
</feature>
<evidence type="ECO:0000256" key="1">
    <source>
        <dbReference type="ARBA" id="ARBA00022443"/>
    </source>
</evidence>
<organism evidence="7 8">
    <name type="scientific">Basidiobolus meristosporus CBS 931.73</name>
    <dbReference type="NCBI Taxonomy" id="1314790"/>
    <lineage>
        <taxon>Eukaryota</taxon>
        <taxon>Fungi</taxon>
        <taxon>Fungi incertae sedis</taxon>
        <taxon>Zoopagomycota</taxon>
        <taxon>Entomophthoromycotina</taxon>
        <taxon>Basidiobolomycetes</taxon>
        <taxon>Basidiobolales</taxon>
        <taxon>Basidiobolaceae</taxon>
        <taxon>Basidiobolus</taxon>
    </lineage>
</organism>
<dbReference type="SUPFAM" id="SSF50044">
    <property type="entry name" value="SH3-domain"/>
    <property type="match status" value="1"/>
</dbReference>
<dbReference type="Pfam" id="PF00018">
    <property type="entry name" value="SH3_1"/>
    <property type="match status" value="1"/>
</dbReference>
<sequence>MQIKTTVLLALTAISCSAIQSSANPVLDLSRCEGAQCQQGFELSAQTPPPQDSKHDSDPPEAHHDATPDKDVHDDSKKSPTDDKSGESHKAEAQPPKSTQHHTEPEKPSTPPAKVTEAHKPAEKPEKETEPTHKPSESLKPTEPHKPTDSPSKHTEVHHTPKPSETHEVTHESKTSTEDHKPTEAHPKESHKPVEPTKSLASAVKPSGVSKAESSANNVHTPTHDVAHSLPTNGAISSSKGDSSISESAGSSPSPLTVPMARSGPSTEKSHSNHTGAIVGGVVGGSAGLAVIAGLIWYQYSRKRKQFTTVDFGADSTAMSTAPTPGYRGGSRMNAMAITPTAQRNDPSFDIERAANAEAVTPVLHRYSESFYRSPSPTESQVDSIQRSAATSRVSSHPSFGSTDAIVSPTNALEHQYIRYSLEHSRSRPDTPPLGQERQALPQPTELTQGVGRALSSQEMPTSMPPPAPKPAPGEFTASPICPQRNPELDRLATSQIPARQDTKLMNNTNLDRNNTIRSTVTSSSTGTGIREDDLEETLIVGLNGNDVNRPQPNLNPALYLRKEINPNSEQPLFIMTAIEPYMPERPNELLVQPDDELIITEEVSDQWFIGYNRTRNPNVKGYFPRHCVVGSYY</sequence>
<keyword evidence="8" id="KW-1185">Reference proteome</keyword>